<dbReference type="Pfam" id="PF06114">
    <property type="entry name" value="Peptidase_M78"/>
    <property type="match status" value="1"/>
</dbReference>
<evidence type="ECO:0000313" key="3">
    <source>
        <dbReference type="Proteomes" id="UP000178911"/>
    </source>
</evidence>
<organism evidence="2 3">
    <name type="scientific">Candidatus Yanofskybacteria bacterium RIFCSPLOWO2_01_FULL_43_22</name>
    <dbReference type="NCBI Taxonomy" id="1802695"/>
    <lineage>
        <taxon>Bacteria</taxon>
        <taxon>Candidatus Yanofskyibacteriota</taxon>
    </lineage>
</organism>
<proteinExistence type="predicted"/>
<dbReference type="InterPro" id="IPR010359">
    <property type="entry name" value="IrrE_HExxH"/>
</dbReference>
<gene>
    <name evidence="2" type="ORF">A3A13_04140</name>
</gene>
<sequence>MKPVSTRLYALLGILAFATYVWAILYFLPTPVPKEPTYEQGPHLASREIPTNEFDELITEIKNDIGLPNIKVVVRVGPYFQERNLIAAIILVYQPTYYIVLDEKFLKELSPEEKNATIAHEMGHILFGSGSNFDRRERATTEMLADIFAARYVDQKHVSSLLDKAYSGYMIRKQRLEILAQGQ</sequence>
<dbReference type="STRING" id="1802695.A3A13_04140"/>
<dbReference type="EMBL" id="MGKJ01000020">
    <property type="protein sequence ID" value="OGN23284.1"/>
    <property type="molecule type" value="Genomic_DNA"/>
</dbReference>
<dbReference type="Gene3D" id="3.30.2010.10">
    <property type="entry name" value="Metalloproteases ('zincins'), catalytic domain"/>
    <property type="match status" value="1"/>
</dbReference>
<reference evidence="2 3" key="1">
    <citation type="journal article" date="2016" name="Nat. Commun.">
        <title>Thousands of microbial genomes shed light on interconnected biogeochemical processes in an aquifer system.</title>
        <authorList>
            <person name="Anantharaman K."/>
            <person name="Brown C.T."/>
            <person name="Hug L.A."/>
            <person name="Sharon I."/>
            <person name="Castelle C.J."/>
            <person name="Probst A.J."/>
            <person name="Thomas B.C."/>
            <person name="Singh A."/>
            <person name="Wilkins M.J."/>
            <person name="Karaoz U."/>
            <person name="Brodie E.L."/>
            <person name="Williams K.H."/>
            <person name="Hubbard S.S."/>
            <person name="Banfield J.F."/>
        </authorList>
    </citation>
    <scope>NUCLEOTIDE SEQUENCE [LARGE SCALE GENOMIC DNA]</scope>
</reference>
<protein>
    <recommendedName>
        <fullName evidence="1">IrrE N-terminal-like domain-containing protein</fullName>
    </recommendedName>
</protein>
<comment type="caution">
    <text evidence="2">The sequence shown here is derived from an EMBL/GenBank/DDBJ whole genome shotgun (WGS) entry which is preliminary data.</text>
</comment>
<accession>A0A1F8GD36</accession>
<dbReference type="AlphaFoldDB" id="A0A1F8GD36"/>
<feature type="domain" description="IrrE N-terminal-like" evidence="1">
    <location>
        <begin position="108"/>
        <end position="151"/>
    </location>
</feature>
<evidence type="ECO:0000259" key="1">
    <source>
        <dbReference type="Pfam" id="PF06114"/>
    </source>
</evidence>
<name>A0A1F8GD36_9BACT</name>
<evidence type="ECO:0000313" key="2">
    <source>
        <dbReference type="EMBL" id="OGN23284.1"/>
    </source>
</evidence>
<dbReference type="Proteomes" id="UP000178911">
    <property type="component" value="Unassembled WGS sequence"/>
</dbReference>